<accession>A0A545TE59</accession>
<dbReference type="GO" id="GO:0008798">
    <property type="term" value="F:beta-aspartyl-peptidase activity"/>
    <property type="evidence" value="ECO:0007669"/>
    <property type="project" value="InterPro"/>
</dbReference>
<dbReference type="RefSeq" id="WP_142942104.1">
    <property type="nucleotide sequence ID" value="NZ_VIKR01000002.1"/>
</dbReference>
<keyword evidence="1 4" id="KW-0479">Metal-binding</keyword>
<dbReference type="GO" id="GO:0046872">
    <property type="term" value="F:metal ion binding"/>
    <property type="evidence" value="ECO:0007669"/>
    <property type="project" value="UniProtKB-KW"/>
</dbReference>
<dbReference type="SUPFAM" id="SSF51556">
    <property type="entry name" value="Metallo-dependent hydrolases"/>
    <property type="match status" value="1"/>
</dbReference>
<keyword evidence="1 6" id="KW-0378">Hydrolase</keyword>
<dbReference type="InterPro" id="IPR010229">
    <property type="entry name" value="Pept_M38_dipep"/>
</dbReference>
<feature type="binding site" evidence="4">
    <location>
        <position position="223"/>
    </location>
    <ligand>
        <name>Zn(2+)</name>
        <dbReference type="ChEBI" id="CHEBI:29105"/>
        <label>2</label>
        <note>catalytic</note>
    </ligand>
</feature>
<feature type="binding site" evidence="3">
    <location>
        <position position="162"/>
    </location>
    <ligand>
        <name>substrate</name>
    </ligand>
</feature>
<dbReference type="PANTHER" id="PTHR11647">
    <property type="entry name" value="HYDRANTOINASE/DIHYDROPYRIMIDINASE FAMILY MEMBER"/>
    <property type="match status" value="1"/>
</dbReference>
<dbReference type="Pfam" id="PF01979">
    <property type="entry name" value="Amidohydro_1"/>
    <property type="match status" value="1"/>
</dbReference>
<keyword evidence="7" id="KW-1185">Reference proteome</keyword>
<evidence type="ECO:0000313" key="7">
    <source>
        <dbReference type="Proteomes" id="UP000317839"/>
    </source>
</evidence>
<comment type="cofactor">
    <cofactor evidence="1 4">
        <name>Zn(2+)</name>
        <dbReference type="ChEBI" id="CHEBI:29105"/>
    </cofactor>
    <text evidence="1 4">Binds 2 Zn(2+) ions per subunit.</text>
</comment>
<dbReference type="GO" id="GO:0006508">
    <property type="term" value="P:proteolysis"/>
    <property type="evidence" value="ECO:0007669"/>
    <property type="project" value="UniProtKB-KW"/>
</dbReference>
<dbReference type="InterPro" id="IPR032466">
    <property type="entry name" value="Metal_Hydrolase"/>
</dbReference>
<dbReference type="GO" id="GO:0008237">
    <property type="term" value="F:metallopeptidase activity"/>
    <property type="evidence" value="ECO:0007669"/>
    <property type="project" value="UniProtKB-KW"/>
</dbReference>
<dbReference type="Gene3D" id="3.20.20.140">
    <property type="entry name" value="Metal-dependent hydrolases"/>
    <property type="match status" value="1"/>
</dbReference>
<feature type="binding site" evidence="3">
    <location>
        <position position="288"/>
    </location>
    <ligand>
        <name>substrate</name>
    </ligand>
</feature>
<feature type="binding site" evidence="4">
    <location>
        <position position="284"/>
    </location>
    <ligand>
        <name>Zn(2+)</name>
        <dbReference type="ChEBI" id="CHEBI:29105"/>
        <label>1</label>
        <note>catalytic</note>
    </ligand>
</feature>
<comment type="PTM">
    <text evidence="1">Carboxylation allows a single lysine to coordinate two zinc ions.</text>
</comment>
<organism evidence="6 7">
    <name type="scientific">Aliikangiella marina</name>
    <dbReference type="NCBI Taxonomy" id="1712262"/>
    <lineage>
        <taxon>Bacteria</taxon>
        <taxon>Pseudomonadati</taxon>
        <taxon>Pseudomonadota</taxon>
        <taxon>Gammaproteobacteria</taxon>
        <taxon>Oceanospirillales</taxon>
        <taxon>Pleioneaceae</taxon>
        <taxon>Aliikangiella</taxon>
    </lineage>
</organism>
<feature type="binding site" evidence="4">
    <location>
        <position position="194"/>
    </location>
    <ligand>
        <name>Zn(2+)</name>
        <dbReference type="ChEBI" id="CHEBI:29105"/>
        <label>2</label>
        <note>catalytic</note>
    </ligand>
</feature>
<dbReference type="InterPro" id="IPR050378">
    <property type="entry name" value="Metallo-dep_Hydrolases_sf"/>
</dbReference>
<dbReference type="SUPFAM" id="SSF51338">
    <property type="entry name" value="Composite domain of metallo-dependent hydrolases"/>
    <property type="match status" value="1"/>
</dbReference>
<feature type="binding site" evidence="3">
    <location>
        <position position="226"/>
    </location>
    <ligand>
        <name>substrate</name>
    </ligand>
</feature>
<comment type="caution">
    <text evidence="6">The sequence shown here is derived from an EMBL/GenBank/DDBJ whole genome shotgun (WGS) entry which is preliminary data.</text>
</comment>
<dbReference type="PANTHER" id="PTHR11647:SF1">
    <property type="entry name" value="COLLAPSIN RESPONSE MEDIATOR PROTEIN"/>
    <property type="match status" value="1"/>
</dbReference>
<dbReference type="AlphaFoldDB" id="A0A545TE59"/>
<keyword evidence="1 4" id="KW-0862">Zinc</keyword>
<evidence type="ECO:0000259" key="5">
    <source>
        <dbReference type="Pfam" id="PF01979"/>
    </source>
</evidence>
<comment type="subcellular location">
    <subcellularLocation>
        <location evidence="1">Cytoplasm</location>
    </subcellularLocation>
</comment>
<dbReference type="Gene3D" id="2.30.40.10">
    <property type="entry name" value="Urease, subunit C, domain 1"/>
    <property type="match status" value="1"/>
</dbReference>
<sequence>MLTLIKNAEVVAPVKLGKQDVLICGEKILAIESLIEINSPYVALVDASDKIMVPGFVDSLVHITGGGGEGGFTTRTPEVNLTDLTTAGITTLVAALGTDSISRSLNELLVKAKELNAYGLSCYIYSGSYHLPLKTITGDLQSDIVLIDECIGVGEVAIADHRGSQPHFRELARIASDARVGGMLSGKSGIVSIHMGPGNSMFSLIDEVVEKTDIPISQFYPTHINRNKVLFNAGIDFTKRGGYIDLTTSSNSMAFELGEIKCSKGLKEFLDSGGDIQQITFSSDGHASLPEFDEAGNLISLEVGNEGSLFREVRDCVLHESIPLEVAIQAITSTPADVLKLKNKGRLQANNDADLVLLEKQSLHIESVMSKGQWLVRNQTPLIKGTFES</sequence>
<name>A0A545TE59_9GAMM</name>
<gene>
    <name evidence="6" type="ORF">FLL45_11275</name>
</gene>
<feature type="active site" description="Proton acceptor" evidence="2">
    <location>
        <position position="284"/>
    </location>
</feature>
<dbReference type="InterPro" id="IPR011059">
    <property type="entry name" value="Metal-dep_hydrolase_composite"/>
</dbReference>
<dbReference type="GO" id="GO:0005737">
    <property type="term" value="C:cytoplasm"/>
    <property type="evidence" value="ECO:0007669"/>
    <property type="project" value="UniProtKB-SubCell"/>
</dbReference>
<protein>
    <recommendedName>
        <fullName evidence="1">Isoaspartyl dipeptidase</fullName>
        <ecNumber evidence="1">3.4.19.-</ecNumber>
    </recommendedName>
</protein>
<dbReference type="PIRSF" id="PIRSF001238">
    <property type="entry name" value="IadA"/>
    <property type="match status" value="1"/>
</dbReference>
<dbReference type="OrthoDB" id="9776455at2"/>
<reference evidence="6 7" key="1">
    <citation type="submission" date="2019-06" db="EMBL/GenBank/DDBJ databases">
        <title>Draft genome of Aliikangiella marina GYP-15.</title>
        <authorList>
            <person name="Wang G."/>
        </authorList>
    </citation>
    <scope>NUCLEOTIDE SEQUENCE [LARGE SCALE GENOMIC DNA]</scope>
    <source>
        <strain evidence="6 7">GYP-15</strain>
    </source>
</reference>
<dbReference type="GO" id="GO:0016810">
    <property type="term" value="F:hydrolase activity, acting on carbon-nitrogen (but not peptide) bonds"/>
    <property type="evidence" value="ECO:0007669"/>
    <property type="project" value="InterPro"/>
</dbReference>
<feature type="binding site" evidence="3">
    <location>
        <position position="98"/>
    </location>
    <ligand>
        <name>substrate</name>
    </ligand>
</feature>
<dbReference type="EMBL" id="VIKR01000002">
    <property type="protein sequence ID" value="TQV75490.1"/>
    <property type="molecule type" value="Genomic_DNA"/>
</dbReference>
<comment type="function">
    <text evidence="1">Catalyzes the hydrolytic cleavage of a subset of L-isoaspartyl (L-beta-aspartyl) dipeptides. Used to degrade proteins damaged by L-isoaspartyl residues formation.</text>
</comment>
<feature type="binding site" evidence="3">
    <location>
        <position position="129"/>
    </location>
    <ligand>
        <name>substrate</name>
    </ligand>
</feature>
<feature type="binding site" evidence="3">
    <location>
        <begin position="67"/>
        <end position="69"/>
    </location>
    <ligand>
        <name>substrate</name>
    </ligand>
</feature>
<keyword evidence="1" id="KW-0645">Protease</keyword>
<evidence type="ECO:0000256" key="1">
    <source>
        <dbReference type="PIRNR" id="PIRNR001238"/>
    </source>
</evidence>
<dbReference type="NCBIfam" id="TIGR01975">
    <property type="entry name" value="isoAsp_dipep"/>
    <property type="match status" value="1"/>
</dbReference>
<feature type="domain" description="Amidohydrolase-related" evidence="5">
    <location>
        <begin position="266"/>
        <end position="374"/>
    </location>
</feature>
<proteinExistence type="inferred from homology"/>
<evidence type="ECO:0000256" key="3">
    <source>
        <dbReference type="PIRSR" id="PIRSR001238-2"/>
    </source>
</evidence>
<evidence type="ECO:0000256" key="4">
    <source>
        <dbReference type="PIRSR" id="PIRSR001238-3"/>
    </source>
</evidence>
<dbReference type="EC" id="3.4.19.-" evidence="1"/>
<keyword evidence="1" id="KW-0482">Metalloprotease</keyword>
<feature type="binding site" evidence="4">
    <location>
        <position position="62"/>
    </location>
    <ligand>
        <name>Zn(2+)</name>
        <dbReference type="ChEBI" id="CHEBI:29105"/>
        <label>1</label>
        <note>catalytic</note>
    </ligand>
</feature>
<dbReference type="InterPro" id="IPR006680">
    <property type="entry name" value="Amidohydro-rel"/>
</dbReference>
<dbReference type="Proteomes" id="UP000317839">
    <property type="component" value="Unassembled WGS sequence"/>
</dbReference>
<evidence type="ECO:0000256" key="2">
    <source>
        <dbReference type="PIRSR" id="PIRSR001238-1"/>
    </source>
</evidence>
<comment type="similarity">
    <text evidence="1">Belongs to the peptidase M38 family.</text>
</comment>
<evidence type="ECO:0000313" key="6">
    <source>
        <dbReference type="EMBL" id="TQV75490.1"/>
    </source>
</evidence>